<feature type="compositionally biased region" description="Polar residues" evidence="1">
    <location>
        <begin position="181"/>
        <end position="196"/>
    </location>
</feature>
<dbReference type="EMBL" id="JABWGN010000004">
    <property type="protein sequence ID" value="NUW32139.1"/>
    <property type="molecule type" value="Genomic_DNA"/>
</dbReference>
<dbReference type="Proteomes" id="UP000586042">
    <property type="component" value="Unassembled WGS sequence"/>
</dbReference>
<proteinExistence type="predicted"/>
<name>A0A7Y6I827_9ACTN</name>
<reference evidence="3 4" key="1">
    <citation type="submission" date="2020-06" db="EMBL/GenBank/DDBJ databases">
        <title>Nonomuraea sp. SMC257, a novel actinomycete isolated from soil.</title>
        <authorList>
            <person name="Chanama M."/>
        </authorList>
    </citation>
    <scope>NUCLEOTIDE SEQUENCE [LARGE SCALE GENOMIC DNA]</scope>
    <source>
        <strain evidence="3 4">SMC257</strain>
    </source>
</reference>
<feature type="region of interest" description="Disordered" evidence="1">
    <location>
        <begin position="135"/>
        <end position="197"/>
    </location>
</feature>
<organism evidence="3 4">
    <name type="scientific">Nonomuraea montanisoli</name>
    <dbReference type="NCBI Taxonomy" id="2741721"/>
    <lineage>
        <taxon>Bacteria</taxon>
        <taxon>Bacillati</taxon>
        <taxon>Actinomycetota</taxon>
        <taxon>Actinomycetes</taxon>
        <taxon>Streptosporangiales</taxon>
        <taxon>Streptosporangiaceae</taxon>
        <taxon>Nonomuraea</taxon>
    </lineage>
</organism>
<dbReference type="RefSeq" id="WP_175589569.1">
    <property type="nucleotide sequence ID" value="NZ_JABWGN010000004.1"/>
</dbReference>
<gene>
    <name evidence="3" type="ORF">HTZ77_11945</name>
</gene>
<evidence type="ECO:0000256" key="1">
    <source>
        <dbReference type="SAM" id="MobiDB-lite"/>
    </source>
</evidence>
<feature type="compositionally biased region" description="Polar residues" evidence="1">
    <location>
        <begin position="148"/>
        <end position="157"/>
    </location>
</feature>
<feature type="chain" id="PRO_5030563607" evidence="2">
    <location>
        <begin position="36"/>
        <end position="300"/>
    </location>
</feature>
<dbReference type="AlphaFoldDB" id="A0A7Y6I827"/>
<protein>
    <submittedName>
        <fullName evidence="3">Uncharacterized protein</fullName>
    </submittedName>
</protein>
<keyword evidence="2" id="KW-0732">Signal</keyword>
<comment type="caution">
    <text evidence="3">The sequence shown here is derived from an EMBL/GenBank/DDBJ whole genome shotgun (WGS) entry which is preliminary data.</text>
</comment>
<evidence type="ECO:0000256" key="2">
    <source>
        <dbReference type="SAM" id="SignalP"/>
    </source>
</evidence>
<evidence type="ECO:0000313" key="3">
    <source>
        <dbReference type="EMBL" id="NUW32139.1"/>
    </source>
</evidence>
<feature type="signal peptide" evidence="2">
    <location>
        <begin position="1"/>
        <end position="35"/>
    </location>
</feature>
<feature type="region of interest" description="Disordered" evidence="1">
    <location>
        <begin position="274"/>
        <end position="300"/>
    </location>
</feature>
<keyword evidence="4" id="KW-1185">Reference proteome</keyword>
<accession>A0A7Y6I827</accession>
<feature type="region of interest" description="Disordered" evidence="1">
    <location>
        <begin position="89"/>
        <end position="118"/>
    </location>
</feature>
<sequence length="300" mass="31010">MGSRTAGSAGVLATALAATAVTVALIVPVAGPAAADDCPKGDGLLGGVTGTVCDTVGKVTGTVDNVTGGKAKGLTDKVDDTTGKVLGKVGEAVPTVRPGQGRKNDPDPTPTTRDTLLPTTLGDVCLPVLACDDQSVRDDGPTPGPSATALSPAQRRTAQPGLPTRSGTARQRKDDDKHPTATPTAGPTRSATQPDSQPYLLDTKQERISEEPAADPEEPRIDLLWPHPLVRDLTAPLHDQQIVRPSTPASDVLGTALTVMLLLSAVAATRVVQQRRHRSDQPDSIPFEPSTAANGRHRLA</sequence>
<evidence type="ECO:0000313" key="4">
    <source>
        <dbReference type="Proteomes" id="UP000586042"/>
    </source>
</evidence>